<reference evidence="2 3" key="1">
    <citation type="submission" date="2021-04" db="EMBL/GenBank/DDBJ databases">
        <authorList>
            <person name="Ivanova A."/>
        </authorList>
    </citation>
    <scope>NUCLEOTIDE SEQUENCE [LARGE SCALE GENOMIC DNA]</scope>
    <source>
        <strain evidence="2 3">G18</strain>
    </source>
</reference>
<keyword evidence="3" id="KW-1185">Reference proteome</keyword>
<evidence type="ECO:0000313" key="2">
    <source>
        <dbReference type="EMBL" id="MBP3957833.1"/>
    </source>
</evidence>
<evidence type="ECO:0000313" key="3">
    <source>
        <dbReference type="Proteomes" id="UP000676565"/>
    </source>
</evidence>
<protein>
    <submittedName>
        <fullName evidence="2">Transposase</fullName>
    </submittedName>
</protein>
<accession>A0ABS5BVY5</accession>
<comment type="caution">
    <text evidence="2">The sequence shown here is derived from an EMBL/GenBank/DDBJ whole genome shotgun (WGS) entry which is preliminary data.</text>
</comment>
<dbReference type="Proteomes" id="UP000676565">
    <property type="component" value="Unassembled WGS sequence"/>
</dbReference>
<dbReference type="Pfam" id="PF01610">
    <property type="entry name" value="DDE_Tnp_ISL3"/>
    <property type="match status" value="1"/>
</dbReference>
<evidence type="ECO:0000259" key="1">
    <source>
        <dbReference type="Pfam" id="PF01610"/>
    </source>
</evidence>
<proteinExistence type="predicted"/>
<dbReference type="EMBL" id="JAGKQQ010000001">
    <property type="protein sequence ID" value="MBP3957833.1"/>
    <property type="molecule type" value="Genomic_DNA"/>
</dbReference>
<sequence>MATVTAIPELGDSLKLASELLEMTRGSSKAPLSDWLVRAEARGSRLVQSFAEALRTDAAAVQAELSTSWSNGPVEGQVNRLKTIKRSMYGRAGLALLRARVRAKLCFPSLRSHFWAIVAELASEARTEDYTAISGTSGFRF</sequence>
<name>A0ABS5BVY5_9BACT</name>
<dbReference type="PANTHER" id="PTHR33498:SF1">
    <property type="entry name" value="TRANSPOSASE FOR INSERTION SEQUENCE ELEMENT IS1557"/>
    <property type="match status" value="1"/>
</dbReference>
<gene>
    <name evidence="2" type="ORF">J8F10_21480</name>
</gene>
<dbReference type="RefSeq" id="WP_210657265.1">
    <property type="nucleotide sequence ID" value="NZ_JAGKQQ010000001.1"/>
</dbReference>
<dbReference type="PANTHER" id="PTHR33498">
    <property type="entry name" value="TRANSPOSASE FOR INSERTION SEQUENCE ELEMENT IS1557"/>
    <property type="match status" value="1"/>
</dbReference>
<dbReference type="InterPro" id="IPR047951">
    <property type="entry name" value="Transpos_ISL3"/>
</dbReference>
<dbReference type="InterPro" id="IPR002560">
    <property type="entry name" value="Transposase_DDE"/>
</dbReference>
<feature type="domain" description="Transposase IS204/IS1001/IS1096/IS1165 DDE" evidence="1">
    <location>
        <begin position="24"/>
        <end position="100"/>
    </location>
</feature>
<organism evidence="2 3">
    <name type="scientific">Gemmata palustris</name>
    <dbReference type="NCBI Taxonomy" id="2822762"/>
    <lineage>
        <taxon>Bacteria</taxon>
        <taxon>Pseudomonadati</taxon>
        <taxon>Planctomycetota</taxon>
        <taxon>Planctomycetia</taxon>
        <taxon>Gemmatales</taxon>
        <taxon>Gemmataceae</taxon>
        <taxon>Gemmata</taxon>
    </lineage>
</organism>